<gene>
    <name evidence="2" type="ORF">PIB30_094995</name>
</gene>
<name>A0ABU6UV44_9FABA</name>
<organism evidence="2 3">
    <name type="scientific">Stylosanthes scabra</name>
    <dbReference type="NCBI Taxonomy" id="79078"/>
    <lineage>
        <taxon>Eukaryota</taxon>
        <taxon>Viridiplantae</taxon>
        <taxon>Streptophyta</taxon>
        <taxon>Embryophyta</taxon>
        <taxon>Tracheophyta</taxon>
        <taxon>Spermatophyta</taxon>
        <taxon>Magnoliopsida</taxon>
        <taxon>eudicotyledons</taxon>
        <taxon>Gunneridae</taxon>
        <taxon>Pentapetalae</taxon>
        <taxon>rosids</taxon>
        <taxon>fabids</taxon>
        <taxon>Fabales</taxon>
        <taxon>Fabaceae</taxon>
        <taxon>Papilionoideae</taxon>
        <taxon>50 kb inversion clade</taxon>
        <taxon>dalbergioids sensu lato</taxon>
        <taxon>Dalbergieae</taxon>
        <taxon>Pterocarpus clade</taxon>
        <taxon>Stylosanthes</taxon>
    </lineage>
</organism>
<dbReference type="Proteomes" id="UP001341840">
    <property type="component" value="Unassembled WGS sequence"/>
</dbReference>
<evidence type="ECO:0000313" key="3">
    <source>
        <dbReference type="Proteomes" id="UP001341840"/>
    </source>
</evidence>
<feature type="region of interest" description="Disordered" evidence="1">
    <location>
        <begin position="181"/>
        <end position="216"/>
    </location>
</feature>
<accession>A0ABU6UV44</accession>
<sequence length="216" mass="24498">MATSTRALPMAKPSVILKESSTKCKQKPNKLGAVYRRLSRRITGSSLLLVGGDRPRLCSFGVAHIYPDTTTTLDWMVYLKGDARQGECDWYGLLNEILELEYLGEPKNRTTHKDYQITEVNHSRRYEQFDPFILAQNARQEVLVMDEAYQNAEDIPVRIITDTEPPETLRSLTGEVDIVNAQLPNTENQDKSEVEEPNSEDNESAFVDSISTQDDE</sequence>
<evidence type="ECO:0000256" key="1">
    <source>
        <dbReference type="SAM" id="MobiDB-lite"/>
    </source>
</evidence>
<protein>
    <submittedName>
        <fullName evidence="2">Uncharacterized protein</fullName>
    </submittedName>
</protein>
<proteinExistence type="predicted"/>
<reference evidence="2 3" key="1">
    <citation type="journal article" date="2023" name="Plants (Basel)">
        <title>Bridging the Gap: Combining Genomics and Transcriptomics Approaches to Understand Stylosanthes scabra, an Orphan Legume from the Brazilian Caatinga.</title>
        <authorList>
            <person name="Ferreira-Neto J.R.C."/>
            <person name="da Silva M.D."/>
            <person name="Binneck E."/>
            <person name="de Melo N.F."/>
            <person name="da Silva R.H."/>
            <person name="de Melo A.L.T.M."/>
            <person name="Pandolfi V."/>
            <person name="Bustamante F.O."/>
            <person name="Brasileiro-Vidal A.C."/>
            <person name="Benko-Iseppon A.M."/>
        </authorList>
    </citation>
    <scope>NUCLEOTIDE SEQUENCE [LARGE SCALE GENOMIC DNA]</scope>
    <source>
        <tissue evidence="2">Leaves</tissue>
    </source>
</reference>
<dbReference type="EMBL" id="JASCZI010122967">
    <property type="protein sequence ID" value="MED6164944.1"/>
    <property type="molecule type" value="Genomic_DNA"/>
</dbReference>
<keyword evidence="3" id="KW-1185">Reference proteome</keyword>
<evidence type="ECO:0000313" key="2">
    <source>
        <dbReference type="EMBL" id="MED6164944.1"/>
    </source>
</evidence>
<comment type="caution">
    <text evidence="2">The sequence shown here is derived from an EMBL/GenBank/DDBJ whole genome shotgun (WGS) entry which is preliminary data.</text>
</comment>